<comment type="similarity">
    <text evidence="4">Belongs to the phosphatidylethanolamine-binding protein family. Mitochondrion-specific ribosomal protein mL38 subfamily.</text>
</comment>
<reference evidence="7" key="1">
    <citation type="submission" date="2023-08" db="EMBL/GenBank/DDBJ databases">
        <title>Black Yeasts Isolated from many extreme environments.</title>
        <authorList>
            <person name="Coleine C."/>
            <person name="Stajich J.E."/>
            <person name="Selbmann L."/>
        </authorList>
    </citation>
    <scope>NUCLEOTIDE SEQUENCE</scope>
    <source>
        <strain evidence="7">CCFEE 5401</strain>
    </source>
</reference>
<dbReference type="PANTHER" id="PTHR11362">
    <property type="entry name" value="PHOSPHATIDYLETHANOLAMINE-BINDING PROTEIN"/>
    <property type="match status" value="1"/>
</dbReference>
<feature type="region of interest" description="Disordered" evidence="6">
    <location>
        <begin position="1"/>
        <end position="40"/>
    </location>
</feature>
<dbReference type="InterPro" id="IPR035810">
    <property type="entry name" value="PEBP_euk"/>
</dbReference>
<dbReference type="Gene3D" id="1.20.58.1180">
    <property type="match status" value="1"/>
</dbReference>
<dbReference type="PANTHER" id="PTHR11362:SF82">
    <property type="entry name" value="PHOSPHATIDYLETHANOLAMINE-BINDING PROTEIN 4"/>
    <property type="match status" value="1"/>
</dbReference>
<evidence type="ECO:0000256" key="3">
    <source>
        <dbReference type="ARBA" id="ARBA00037226"/>
    </source>
</evidence>
<evidence type="ECO:0000256" key="4">
    <source>
        <dbReference type="ARBA" id="ARBA00038016"/>
    </source>
</evidence>
<accession>A0AAN7YI27</accession>
<dbReference type="SUPFAM" id="SSF49777">
    <property type="entry name" value="PEBP-like"/>
    <property type="match status" value="1"/>
</dbReference>
<dbReference type="CDD" id="cd00866">
    <property type="entry name" value="PEBP_euk"/>
    <property type="match status" value="1"/>
</dbReference>
<evidence type="ECO:0000256" key="2">
    <source>
        <dbReference type="ARBA" id="ARBA00023128"/>
    </source>
</evidence>
<protein>
    <recommendedName>
        <fullName evidence="5">Large ribosomal subunit protein mL38</fullName>
    </recommendedName>
</protein>
<sequence length="427" mass="49023">MTKITRTRTFTTTPRTHLEVEQQSTTESAPPPLIGDAIPAKRDPYTVTTRNAENQLLRHQRQVPIGSRRRRAAIASTSQVPFSQLPYQCFQEARSFLKEDRDDKLEALRVQRERLEKLRQKSGSVQPKDEWRHGNRVRSMRKQVEELKIQADINDPLVKKRFEDGAGDMSRPIYRHLADKQWRSYKRLILMQRITQMNVVPDVLPAIDPIVSTELAFPIPGHENKRIQRLRRVQHGDFVDSALSEKAPTLYVQPYDKGTRLVTIAVVNADVPNVEKDAFDYRCHFLAVNVPINPTDTRVRLGQLGKDQVILPWLPAYAQKGAPYQRMSIFILQQPSTEDATENASLSLDTVALKADSKYNTRLGFKLRSLVDRFALQPVGVDLFRTQWDASMAGVMQRAGIVGSDVEFKRKRIEPLPYQRMGGERYR</sequence>
<dbReference type="FunFam" id="3.90.280.10:FF:000004">
    <property type="entry name" value="Mitochondrial large ribosomal subunit YmL35"/>
    <property type="match status" value="1"/>
</dbReference>
<dbReference type="Proteomes" id="UP001310890">
    <property type="component" value="Unassembled WGS sequence"/>
</dbReference>
<evidence type="ECO:0000256" key="6">
    <source>
        <dbReference type="SAM" id="MobiDB-lite"/>
    </source>
</evidence>
<dbReference type="EMBL" id="JAVRRL010000067">
    <property type="protein sequence ID" value="KAK5109307.1"/>
    <property type="molecule type" value="Genomic_DNA"/>
</dbReference>
<feature type="compositionally biased region" description="Low complexity" evidence="6">
    <location>
        <begin position="1"/>
        <end position="15"/>
    </location>
</feature>
<comment type="subcellular location">
    <subcellularLocation>
        <location evidence="1">Mitochondrion</location>
    </subcellularLocation>
</comment>
<evidence type="ECO:0000256" key="5">
    <source>
        <dbReference type="ARBA" id="ARBA00039444"/>
    </source>
</evidence>
<keyword evidence="2" id="KW-0496">Mitochondrion</keyword>
<comment type="function">
    <text evidence="3">Component of the mitochondrial ribosome (mitoribosome), a dedicated translation machinery responsible for the synthesis of mitochondrial genome-encoded proteins, including at least some of the essential transmembrane subunits of the mitochondrial respiratory chain. The mitoribosomes are attached to the mitochondrial inner membrane and translation products are cotranslationally integrated into the membrane.</text>
</comment>
<evidence type="ECO:0000313" key="8">
    <source>
        <dbReference type="Proteomes" id="UP001310890"/>
    </source>
</evidence>
<organism evidence="7 8">
    <name type="scientific">Meristemomyces frigidus</name>
    <dbReference type="NCBI Taxonomy" id="1508187"/>
    <lineage>
        <taxon>Eukaryota</taxon>
        <taxon>Fungi</taxon>
        <taxon>Dikarya</taxon>
        <taxon>Ascomycota</taxon>
        <taxon>Pezizomycotina</taxon>
        <taxon>Dothideomycetes</taxon>
        <taxon>Dothideomycetidae</taxon>
        <taxon>Mycosphaerellales</taxon>
        <taxon>Teratosphaeriaceae</taxon>
        <taxon>Meristemomyces</taxon>
    </lineage>
</organism>
<gene>
    <name evidence="7" type="ORF">LTR62_007181</name>
</gene>
<evidence type="ECO:0000313" key="7">
    <source>
        <dbReference type="EMBL" id="KAK5109307.1"/>
    </source>
</evidence>
<evidence type="ECO:0000256" key="1">
    <source>
        <dbReference type="ARBA" id="ARBA00004173"/>
    </source>
</evidence>
<comment type="caution">
    <text evidence="7">The sequence shown here is derived from an EMBL/GenBank/DDBJ whole genome shotgun (WGS) entry which is preliminary data.</text>
</comment>
<dbReference type="InterPro" id="IPR036610">
    <property type="entry name" value="PEBP-like_sf"/>
</dbReference>
<dbReference type="GO" id="GO:0005739">
    <property type="term" value="C:mitochondrion"/>
    <property type="evidence" value="ECO:0007669"/>
    <property type="project" value="UniProtKB-SubCell"/>
</dbReference>
<dbReference type="Gene3D" id="3.90.280.10">
    <property type="entry name" value="PEBP-like"/>
    <property type="match status" value="1"/>
</dbReference>
<name>A0AAN7YI27_9PEZI</name>
<proteinExistence type="inferred from homology"/>
<dbReference type="AlphaFoldDB" id="A0AAN7YI27"/>